<dbReference type="AlphaFoldDB" id="A0A316YJE2"/>
<feature type="transmembrane region" description="Helical" evidence="2">
    <location>
        <begin position="1110"/>
        <end position="1133"/>
    </location>
</feature>
<feature type="compositionally biased region" description="Basic and acidic residues" evidence="1">
    <location>
        <begin position="601"/>
        <end position="621"/>
    </location>
</feature>
<keyword evidence="6" id="KW-1185">Reference proteome</keyword>
<feature type="compositionally biased region" description="Acidic residues" evidence="1">
    <location>
        <begin position="489"/>
        <end position="499"/>
    </location>
</feature>
<dbReference type="PANTHER" id="PTHR38121:SF2">
    <property type="entry name" value="ACYLTRANSFERASE 3 DOMAIN-CONTAINING PROTEIN"/>
    <property type="match status" value="1"/>
</dbReference>
<feature type="transmembrane region" description="Helical" evidence="2">
    <location>
        <begin position="1139"/>
        <end position="1161"/>
    </location>
</feature>
<dbReference type="STRING" id="215250.A0A316YJE2"/>
<feature type="compositionally biased region" description="Basic and acidic residues" evidence="1">
    <location>
        <begin position="407"/>
        <end position="423"/>
    </location>
</feature>
<dbReference type="InParanoid" id="A0A316YJE2"/>
<feature type="transmembrane region" description="Helical" evidence="2">
    <location>
        <begin position="763"/>
        <end position="780"/>
    </location>
</feature>
<evidence type="ECO:0000313" key="5">
    <source>
        <dbReference type="EMBL" id="PWN89321.1"/>
    </source>
</evidence>
<dbReference type="RefSeq" id="XP_025376519.1">
    <property type="nucleotide sequence ID" value="XM_025519689.1"/>
</dbReference>
<dbReference type="InterPro" id="IPR002656">
    <property type="entry name" value="Acyl_transf_3_dom"/>
</dbReference>
<sequence length="1188" mass="130563">MARTKRIATVLAWSLFLVASKDVGVVQAADCPCGYLDTTTNDLWTDSILTYFNETGAQQDVVFSPLVSPYYMGQGTSGNTGNGTEDWAAAGDQVNVWEDAFGATYRSGVAYNNTDLHNGLLRMAVNPAEMKHRIVYGAEAVTRRRDILYGTFRAAMNASLGNGAGTAFQMSAKYNDSETVDVGLYMTDLYNESTLQWSFASRGNDAHPYKVPISSLMGAGSHDNASTGFYEHRFDWKPENIVWTNNNTNISASSHTVQKGGRVNIPSSPVPLSFRHWSNGDPINSQGPPHVTDHYAYVSYVRFFFNSSLPLRTADFNAQCAAAQGRAPCSVDDLTLRGSTSFAPQSLEAISPVHSRRKAPRYSLIALTASGGLLGLLLLHGIAKSILTTKGARKADLSIKANTTSGSEKDDYAANGSKEDSLPKSESPTLSTRKDSFSGPSGPSSRHASSLSSSSGNGNSRSMSYIVESQPLVSKWDPTALAQAAQAQEEADSEDDWENETTNGDDYFLADRATESNFEATAGANENDDALGRPDHAPAWLQHNDSPSSSLVNLATEGLPTHARSSFSMPSTTTQPLLSGYVTPTRPSTREDYMANDDLTDDQRSEADHGDEVDLGRDESPFGKNLPQWITDSAVPSRPSSISQDSQLSPATNFDAKAYARRPSMVSLYTLAMSQGKTTSPQMVSVWTRRDLTDDPGHNLAARVDAKAGETSKNVGDGAAEAPKKKKNVLQKINETLFVGPDAAKTTASGAARVGYLEGLRGFACFLVSFHHFMLIFWYAATTPGAPTHTNGFEVWFHRIFGALLLNQGLKIGIFFVLPARVMGTRYMLRGRLVDLADATLRRVPRLAFPTFGAVLINYFLIQVQAYQWVPRLASRTWSTWSYFNDYDSAGSFINSWIALWFTVPPQSPVLLSTYATGILWTIPVITQSSFAVLITVIISREIPNAIKRYTFFFLCILLSWYANRLDYYFIAGLVIADMDNKLKYREAAAKGIPLMPASWAKRVSGGRVSRLSIHGQVFGWILFLGGAMCQYMESLRLPGGELNEWEHGILPDFTSAEPRVWVGDTLLSYWDPRFSLFCMVIGMFLLADLCAPFATFFMLRFWGAVGRNAFSLFLLHGTIFWSWGAWLCLQLLKVGTPYWATVTIVFITSYSILAVMCELFTRTFDAWGVSVSKALWRYTSGGLGRRD</sequence>
<dbReference type="GO" id="GO:0005975">
    <property type="term" value="P:carbohydrate metabolic process"/>
    <property type="evidence" value="ECO:0007669"/>
    <property type="project" value="InterPro"/>
</dbReference>
<feature type="chain" id="PRO_5016411323" description="GH16 domain-containing protein" evidence="3">
    <location>
        <begin position="29"/>
        <end position="1188"/>
    </location>
</feature>
<keyword evidence="2" id="KW-0472">Membrane</keyword>
<feature type="compositionally biased region" description="Polar residues" evidence="1">
    <location>
        <begin position="543"/>
        <end position="553"/>
    </location>
</feature>
<name>A0A316YJE2_9BASI</name>
<dbReference type="Gene3D" id="2.60.120.200">
    <property type="match status" value="1"/>
</dbReference>
<evidence type="ECO:0000256" key="1">
    <source>
        <dbReference type="SAM" id="MobiDB-lite"/>
    </source>
</evidence>
<dbReference type="InterPro" id="IPR000757">
    <property type="entry name" value="Beta-glucanase-like"/>
</dbReference>
<organism evidence="5 6">
    <name type="scientific">Acaromyces ingoldii</name>
    <dbReference type="NCBI Taxonomy" id="215250"/>
    <lineage>
        <taxon>Eukaryota</taxon>
        <taxon>Fungi</taxon>
        <taxon>Dikarya</taxon>
        <taxon>Basidiomycota</taxon>
        <taxon>Ustilaginomycotina</taxon>
        <taxon>Exobasidiomycetes</taxon>
        <taxon>Exobasidiales</taxon>
        <taxon>Cryptobasidiaceae</taxon>
        <taxon>Acaromyces</taxon>
    </lineage>
</organism>
<feature type="region of interest" description="Disordered" evidence="1">
    <location>
        <begin position="403"/>
        <end position="462"/>
    </location>
</feature>
<dbReference type="Pfam" id="PF00722">
    <property type="entry name" value="Glyco_hydro_16"/>
    <property type="match status" value="1"/>
</dbReference>
<feature type="region of interest" description="Disordered" evidence="1">
    <location>
        <begin position="524"/>
        <end position="624"/>
    </location>
</feature>
<feature type="transmembrane region" description="Helical" evidence="2">
    <location>
        <begin position="952"/>
        <end position="977"/>
    </location>
</feature>
<dbReference type="SUPFAM" id="SSF49899">
    <property type="entry name" value="Concanavalin A-like lectins/glucanases"/>
    <property type="match status" value="1"/>
</dbReference>
<dbReference type="Pfam" id="PF01757">
    <property type="entry name" value="Acyl_transf_3"/>
    <property type="match status" value="1"/>
</dbReference>
<keyword evidence="2" id="KW-1133">Transmembrane helix</keyword>
<evidence type="ECO:0000256" key="3">
    <source>
        <dbReference type="SAM" id="SignalP"/>
    </source>
</evidence>
<feature type="transmembrane region" description="Helical" evidence="2">
    <location>
        <begin position="362"/>
        <end position="383"/>
    </location>
</feature>
<feature type="compositionally biased region" description="Low complexity" evidence="1">
    <location>
        <begin position="438"/>
        <end position="462"/>
    </location>
</feature>
<keyword evidence="3" id="KW-0732">Signal</keyword>
<proteinExistence type="predicted"/>
<evidence type="ECO:0000256" key="2">
    <source>
        <dbReference type="SAM" id="Phobius"/>
    </source>
</evidence>
<protein>
    <recommendedName>
        <fullName evidence="4">GH16 domain-containing protein</fullName>
    </recommendedName>
</protein>
<accession>A0A316YJE2</accession>
<keyword evidence="2" id="KW-0812">Transmembrane</keyword>
<feature type="transmembrane region" description="Helical" evidence="2">
    <location>
        <begin position="919"/>
        <end position="940"/>
    </location>
</feature>
<dbReference type="EMBL" id="KZ819637">
    <property type="protein sequence ID" value="PWN89321.1"/>
    <property type="molecule type" value="Genomic_DNA"/>
</dbReference>
<feature type="transmembrane region" description="Helical" evidence="2">
    <location>
        <begin position="800"/>
        <end position="823"/>
    </location>
</feature>
<feature type="transmembrane region" description="Helical" evidence="2">
    <location>
        <begin position="844"/>
        <end position="862"/>
    </location>
</feature>
<dbReference type="PROSITE" id="PS51762">
    <property type="entry name" value="GH16_2"/>
    <property type="match status" value="1"/>
</dbReference>
<gene>
    <name evidence="5" type="ORF">FA10DRAFT_253454</name>
</gene>
<feature type="compositionally biased region" description="Polar residues" evidence="1">
    <location>
        <begin position="563"/>
        <end position="577"/>
    </location>
</feature>
<dbReference type="GO" id="GO:0004553">
    <property type="term" value="F:hydrolase activity, hydrolyzing O-glycosyl compounds"/>
    <property type="evidence" value="ECO:0007669"/>
    <property type="project" value="InterPro"/>
</dbReference>
<reference evidence="5" key="1">
    <citation type="journal article" date="2018" name="Mol. Biol. Evol.">
        <title>Broad Genomic Sampling Reveals a Smut Pathogenic Ancestry of the Fungal Clade Ustilaginomycotina.</title>
        <authorList>
            <person name="Kijpornyongpan T."/>
            <person name="Mondo S.J."/>
            <person name="Barry K."/>
            <person name="Sandor L."/>
            <person name="Lee J."/>
            <person name="Lipzen A."/>
            <person name="Pangilinan J."/>
            <person name="LaButti K."/>
            <person name="Hainaut M."/>
            <person name="Henrissat B."/>
            <person name="Grigoriev I.V."/>
            <person name="Spatafora J.W."/>
            <person name="Aime M.C."/>
        </authorList>
    </citation>
    <scope>NUCLEOTIDE SEQUENCE [LARGE SCALE GENOMIC DNA]</scope>
    <source>
        <strain evidence="5">MCA 4198</strain>
    </source>
</reference>
<dbReference type="InterPro" id="IPR013320">
    <property type="entry name" value="ConA-like_dom_sf"/>
</dbReference>
<evidence type="ECO:0000259" key="4">
    <source>
        <dbReference type="PROSITE" id="PS51762"/>
    </source>
</evidence>
<dbReference type="OrthoDB" id="25131at2759"/>
<dbReference type="PANTHER" id="PTHR38121">
    <property type="entry name" value="GH16 DOMAIN-CONTAINING PROTEIN"/>
    <property type="match status" value="1"/>
</dbReference>
<feature type="transmembrane region" description="Helical" evidence="2">
    <location>
        <begin position="1075"/>
        <end position="1098"/>
    </location>
</feature>
<feature type="region of interest" description="Disordered" evidence="1">
    <location>
        <begin position="481"/>
        <end position="504"/>
    </location>
</feature>
<feature type="signal peptide" evidence="3">
    <location>
        <begin position="1"/>
        <end position="28"/>
    </location>
</feature>
<evidence type="ECO:0000313" key="6">
    <source>
        <dbReference type="Proteomes" id="UP000245768"/>
    </source>
</evidence>
<dbReference type="GO" id="GO:0016747">
    <property type="term" value="F:acyltransferase activity, transferring groups other than amino-acyl groups"/>
    <property type="evidence" value="ECO:0007669"/>
    <property type="project" value="InterPro"/>
</dbReference>
<dbReference type="GeneID" id="37041605"/>
<dbReference type="Proteomes" id="UP000245768">
    <property type="component" value="Unassembled WGS sequence"/>
</dbReference>
<feature type="domain" description="GH16" evidence="4">
    <location>
        <begin position="85"/>
        <end position="309"/>
    </location>
</feature>
<dbReference type="CDD" id="cd00413">
    <property type="entry name" value="Glyco_hydrolase_16"/>
    <property type="match status" value="1"/>
</dbReference>